<evidence type="ECO:0000313" key="3">
    <source>
        <dbReference type="EMBL" id="VDL76412.1"/>
    </source>
</evidence>
<reference evidence="5" key="1">
    <citation type="submission" date="2017-02" db="UniProtKB">
        <authorList>
            <consortium name="WormBaseParasite"/>
        </authorList>
    </citation>
    <scope>IDENTIFICATION</scope>
</reference>
<feature type="compositionally biased region" description="Acidic residues" evidence="1">
    <location>
        <begin position="68"/>
        <end position="90"/>
    </location>
</feature>
<evidence type="ECO:0000313" key="5">
    <source>
        <dbReference type="WBParaSite" id="NBR_0001282201-mRNA-1"/>
    </source>
</evidence>
<accession>A0A0N4Y963</accession>
<feature type="region of interest" description="Disordered" evidence="1">
    <location>
        <begin position="23"/>
        <end position="104"/>
    </location>
</feature>
<feature type="compositionally biased region" description="Acidic residues" evidence="1">
    <location>
        <begin position="47"/>
        <end position="61"/>
    </location>
</feature>
<reference evidence="3 4" key="2">
    <citation type="submission" date="2018-11" db="EMBL/GenBank/DDBJ databases">
        <authorList>
            <consortium name="Pathogen Informatics"/>
        </authorList>
    </citation>
    <scope>NUCLEOTIDE SEQUENCE [LARGE SCALE GENOMIC DNA]</scope>
</reference>
<organism evidence="5">
    <name type="scientific">Nippostrongylus brasiliensis</name>
    <name type="common">Rat hookworm</name>
    <dbReference type="NCBI Taxonomy" id="27835"/>
    <lineage>
        <taxon>Eukaryota</taxon>
        <taxon>Metazoa</taxon>
        <taxon>Ecdysozoa</taxon>
        <taxon>Nematoda</taxon>
        <taxon>Chromadorea</taxon>
        <taxon>Rhabditida</taxon>
        <taxon>Rhabditina</taxon>
        <taxon>Rhabditomorpha</taxon>
        <taxon>Strongyloidea</taxon>
        <taxon>Heligmosomidae</taxon>
        <taxon>Nippostrongylus</taxon>
    </lineage>
</organism>
<feature type="chain" id="PRO_5043125390" evidence="2">
    <location>
        <begin position="18"/>
        <end position="194"/>
    </location>
</feature>
<protein>
    <submittedName>
        <fullName evidence="5">Secretory peptide</fullName>
    </submittedName>
</protein>
<dbReference type="WBParaSite" id="NBR_0001282201-mRNA-1">
    <property type="protein sequence ID" value="NBR_0001282201-mRNA-1"/>
    <property type="gene ID" value="NBR_0001282201"/>
</dbReference>
<feature type="signal peptide" evidence="2">
    <location>
        <begin position="1"/>
        <end position="17"/>
    </location>
</feature>
<dbReference type="EMBL" id="UYSL01020870">
    <property type="protein sequence ID" value="VDL76412.1"/>
    <property type="molecule type" value="Genomic_DNA"/>
</dbReference>
<keyword evidence="2" id="KW-0732">Signal</keyword>
<dbReference type="Proteomes" id="UP000271162">
    <property type="component" value="Unassembled WGS sequence"/>
</dbReference>
<name>A0A0N4Y963_NIPBR</name>
<evidence type="ECO:0000256" key="2">
    <source>
        <dbReference type="SAM" id="SignalP"/>
    </source>
</evidence>
<evidence type="ECO:0000256" key="1">
    <source>
        <dbReference type="SAM" id="MobiDB-lite"/>
    </source>
</evidence>
<gene>
    <name evidence="3" type="ORF">NBR_LOCUS12823</name>
</gene>
<feature type="compositionally biased region" description="Basic and acidic residues" evidence="1">
    <location>
        <begin position="23"/>
        <end position="46"/>
    </location>
</feature>
<evidence type="ECO:0000313" key="4">
    <source>
        <dbReference type="Proteomes" id="UP000271162"/>
    </source>
</evidence>
<sequence>MKWLLLVLVVAFSYVCTHPVQREHEHGDHDHPDHHLAKRNTDQNAERDEESPASEEAEGDGDPVNNEVDVEEAGEEGTCDEKNTDEESNTDETKAPKKLSLKDLQSNHKGATATIHWTGTEALVKSAHTAKFTITRSTCEADAQRRARINPKAIHCIISIHQSTWTVNVETSAIMSAIIHSCLMKVRIRNIWLK</sequence>
<dbReference type="AlphaFoldDB" id="A0A0N4Y963"/>
<proteinExistence type="predicted"/>
<keyword evidence="4" id="KW-1185">Reference proteome</keyword>